<evidence type="ECO:0000256" key="1">
    <source>
        <dbReference type="SAM" id="MobiDB-lite"/>
    </source>
</evidence>
<keyword evidence="4" id="KW-1267">Proteomics identification</keyword>
<proteinExistence type="evidence at protein level"/>
<evidence type="ECO:0007829" key="4">
    <source>
        <dbReference type="PeptideAtlas" id="A0A287AB51"/>
    </source>
</evidence>
<organism evidence="2 3">
    <name type="scientific">Sus scrofa</name>
    <name type="common">Pig</name>
    <dbReference type="NCBI Taxonomy" id="9823"/>
    <lineage>
        <taxon>Eukaryota</taxon>
        <taxon>Metazoa</taxon>
        <taxon>Chordata</taxon>
        <taxon>Craniata</taxon>
        <taxon>Vertebrata</taxon>
        <taxon>Euteleostomi</taxon>
        <taxon>Mammalia</taxon>
        <taxon>Eutheria</taxon>
        <taxon>Laurasiatheria</taxon>
        <taxon>Artiodactyla</taxon>
        <taxon>Suina</taxon>
        <taxon>Suidae</taxon>
        <taxon>Sus</taxon>
    </lineage>
</organism>
<accession>A0A287AB51</accession>
<reference evidence="2" key="3">
    <citation type="submission" date="2025-08" db="UniProtKB">
        <authorList>
            <consortium name="Ensembl"/>
        </authorList>
    </citation>
    <scope>IDENTIFICATION</scope>
</reference>
<dbReference type="AlphaFoldDB" id="A0A287AB51"/>
<name>A0A287AB51_PIG</name>
<sequence length="165" mass="18241">MASPLRGKPSRPRAAAARYEETSTVRVETSSHRVETSSRQVQTSSRRVETTQHCSEGPSVSPSGKRLPRVVEVSQHVETWQRTETASRRVRASCLRVETTLHRVESPPQAARMSKRPHEMLPSPGPRQGHGPWPVQICLQFAAGLLPGGPIPFGFLETSMDKEAL</sequence>
<reference evidence="2" key="2">
    <citation type="journal article" date="2020" name="Gigascience">
        <title>An improved pig reference genome sequence to enable pig genetics and genomics research.</title>
        <authorList>
            <person name="Warr A."/>
            <person name="Affara N."/>
            <person name="Aken B."/>
            <person name="Beiki H."/>
            <person name="Bickhart D.M."/>
            <person name="Billis K."/>
            <person name="Chow W."/>
            <person name="Eory L."/>
            <person name="Finlayson H.A."/>
            <person name="Flicek P."/>
            <person name="Giron C.G."/>
            <person name="Griffin D.K."/>
            <person name="Hall R."/>
            <person name="Hannum G."/>
            <person name="Hourlier T."/>
            <person name="Howe K."/>
            <person name="Hume D.A."/>
            <person name="Izuogu O."/>
            <person name="Kim K."/>
            <person name="Koren S."/>
            <person name="Liu H."/>
            <person name="Manchanda N."/>
            <person name="Martin F.J."/>
            <person name="Nonneman D.J."/>
            <person name="O'Connor R.E."/>
            <person name="Phillippy A.M."/>
            <person name="Rohrer G.A."/>
            <person name="Rosen B.D."/>
            <person name="Rund L.A."/>
            <person name="Sargent C.A."/>
            <person name="Schook L.B."/>
            <person name="Schroeder S.G."/>
            <person name="Schwartz A.S."/>
            <person name="Skinner B.M."/>
            <person name="Talbot R."/>
            <person name="Tseng E."/>
            <person name="Tuggle C.K."/>
            <person name="Watson M."/>
            <person name="Smith T.P.L."/>
            <person name="Archibald A.L."/>
        </authorList>
    </citation>
    <scope>NUCLEOTIDE SEQUENCE [LARGE SCALE GENOMIC DNA]</scope>
    <source>
        <strain evidence="2">Duroc</strain>
    </source>
</reference>
<evidence type="ECO:0000313" key="2">
    <source>
        <dbReference type="Ensembl" id="ENSSSCP00000041127.3"/>
    </source>
</evidence>
<feature type="compositionally biased region" description="Basic and acidic residues" evidence="1">
    <location>
        <begin position="18"/>
        <end position="36"/>
    </location>
</feature>
<dbReference type="GeneTree" id="ENSGT00390000000359"/>
<dbReference type="Bgee" id="ENSSSCG00000033819">
    <property type="expression patterns" value="Expressed in cell and 2 other cell types or tissues"/>
</dbReference>
<reference evidence="2" key="4">
    <citation type="submission" date="2025-09" db="UniProtKB">
        <authorList>
            <consortium name="Ensembl"/>
        </authorList>
    </citation>
    <scope>IDENTIFICATION</scope>
</reference>
<feature type="compositionally biased region" description="Polar residues" evidence="1">
    <location>
        <begin position="51"/>
        <end position="62"/>
    </location>
</feature>
<dbReference type="ExpressionAtlas" id="A0A287AB51">
    <property type="expression patterns" value="differential"/>
</dbReference>
<dbReference type="Ensembl" id="ENSSSCT00000045101.3">
    <property type="protein sequence ID" value="ENSSSCP00000041127.3"/>
    <property type="gene ID" value="ENSSSCG00000033819.3"/>
</dbReference>
<reference evidence="3" key="1">
    <citation type="submission" date="2009-11" db="EMBL/GenBank/DDBJ databases">
        <authorList>
            <consortium name="Porcine genome sequencing project"/>
        </authorList>
    </citation>
    <scope>NUCLEOTIDE SEQUENCE [LARGE SCALE GENOMIC DNA]</scope>
    <source>
        <strain evidence="3">Duroc</strain>
    </source>
</reference>
<protein>
    <submittedName>
        <fullName evidence="2">Uncharacterized protein</fullName>
    </submittedName>
</protein>
<feature type="region of interest" description="Disordered" evidence="1">
    <location>
        <begin position="1"/>
        <end position="66"/>
    </location>
</feature>
<dbReference type="InParanoid" id="A0A287AB51"/>
<dbReference type="Proteomes" id="UP000008227">
    <property type="component" value="Chromosome 12"/>
</dbReference>
<keyword evidence="3" id="KW-1185">Reference proteome</keyword>
<evidence type="ECO:0000313" key="3">
    <source>
        <dbReference type="Proteomes" id="UP000008227"/>
    </source>
</evidence>